<feature type="region of interest" description="Disordered" evidence="1">
    <location>
        <begin position="143"/>
        <end position="167"/>
    </location>
</feature>
<evidence type="ECO:0000313" key="2">
    <source>
        <dbReference type="EMBL" id="MDA2803450.1"/>
    </source>
</evidence>
<dbReference type="InterPro" id="IPR038287">
    <property type="entry name" value="Cse2_sf"/>
</dbReference>
<dbReference type="EMBL" id="JAQFWP010000003">
    <property type="protein sequence ID" value="MDA2803450.1"/>
    <property type="molecule type" value="Genomic_DNA"/>
</dbReference>
<comment type="caution">
    <text evidence="2">The sequence shown here is derived from an EMBL/GenBank/DDBJ whole genome shotgun (WGS) entry which is preliminary data.</text>
</comment>
<evidence type="ECO:0000256" key="1">
    <source>
        <dbReference type="SAM" id="MobiDB-lite"/>
    </source>
</evidence>
<dbReference type="NCBIfam" id="TIGR02548">
    <property type="entry name" value="casB_cse2"/>
    <property type="match status" value="1"/>
</dbReference>
<dbReference type="Proteomes" id="UP001165685">
    <property type="component" value="Unassembled WGS sequence"/>
</dbReference>
<protein>
    <submittedName>
        <fullName evidence="2">Type I-E CRISPR-associated protein Cse2/CasB</fullName>
    </submittedName>
</protein>
<organism evidence="2 3">
    <name type="scientific">Nocardiopsis suaedae</name>
    <dbReference type="NCBI Taxonomy" id="3018444"/>
    <lineage>
        <taxon>Bacteria</taxon>
        <taxon>Bacillati</taxon>
        <taxon>Actinomycetota</taxon>
        <taxon>Actinomycetes</taxon>
        <taxon>Streptosporangiales</taxon>
        <taxon>Nocardiopsidaceae</taxon>
        <taxon>Nocardiopsis</taxon>
    </lineage>
</organism>
<sequence>MEPTTETTEPAGGGVPGAAERKELTGFGQAVHGQLLWLQRGYVSDPDDPMAVQVLAGLRPGAGRLPEDLPRLLGYDYGLHEVWLDDDIPIRAAHIALSLYAVHQQSLRSADLRMYKWAAPKPEGRPTVRHNLGWAVRALMDQAPSEPEPDAGADGRQRKAGPVSIHDPVRQRFVQAGKATSARTMADRLRGLVDLLHRHRVPLDYALLAEHIHKAQQPGGIAEVRRAWNFGFNSYRAPRTTDDTDKDAS</sequence>
<accession>A0ABT4TGC5</accession>
<dbReference type="RefSeq" id="WP_270675939.1">
    <property type="nucleotide sequence ID" value="NZ_JAQFWP010000003.1"/>
</dbReference>
<dbReference type="InterPro" id="IPR013382">
    <property type="entry name" value="CRISPR-assoc_prot_Cse2"/>
</dbReference>
<reference evidence="2" key="1">
    <citation type="submission" date="2023-01" db="EMBL/GenBank/DDBJ databases">
        <title>Draft genome sequence of Nocardiopsis sp. LSu2-4 isolated from halophytes.</title>
        <authorList>
            <person name="Duangmal K."/>
            <person name="Chantavorakit T."/>
        </authorList>
    </citation>
    <scope>NUCLEOTIDE SEQUENCE</scope>
    <source>
        <strain evidence="2">LSu2-4</strain>
    </source>
</reference>
<dbReference type="Pfam" id="PF09485">
    <property type="entry name" value="CRISPR_Cse2"/>
    <property type="match status" value="1"/>
</dbReference>
<name>A0ABT4TGC5_9ACTN</name>
<gene>
    <name evidence="2" type="ORF">O4U47_02900</name>
</gene>
<dbReference type="Gene3D" id="1.10.520.40">
    <property type="entry name" value="CRISPR-associated protein Cse2"/>
    <property type="match status" value="1"/>
</dbReference>
<evidence type="ECO:0000313" key="3">
    <source>
        <dbReference type="Proteomes" id="UP001165685"/>
    </source>
</evidence>
<proteinExistence type="predicted"/>
<keyword evidence="3" id="KW-1185">Reference proteome</keyword>